<evidence type="ECO:0000259" key="6">
    <source>
        <dbReference type="PROSITE" id="PS50975"/>
    </source>
</evidence>
<dbReference type="PROSITE" id="PS50975">
    <property type="entry name" value="ATP_GRASP"/>
    <property type="match status" value="1"/>
</dbReference>
<evidence type="ECO:0000256" key="3">
    <source>
        <dbReference type="ARBA" id="ARBA00022840"/>
    </source>
</evidence>
<dbReference type="RefSeq" id="WP_170223831.1">
    <property type="nucleotide sequence ID" value="NZ_BJMM01000003.1"/>
</dbReference>
<organism evidence="7 8">
    <name type="scientific">Streptomyces cacaoi</name>
    <dbReference type="NCBI Taxonomy" id="1898"/>
    <lineage>
        <taxon>Bacteria</taxon>
        <taxon>Bacillati</taxon>
        <taxon>Actinomycetota</taxon>
        <taxon>Actinomycetes</taxon>
        <taxon>Kitasatosporales</taxon>
        <taxon>Streptomycetaceae</taxon>
        <taxon>Streptomyces</taxon>
    </lineage>
</organism>
<dbReference type="AlphaFoldDB" id="A0A4Y3QSU5"/>
<dbReference type="Proteomes" id="UP000319210">
    <property type="component" value="Unassembled WGS sequence"/>
</dbReference>
<reference evidence="7 8" key="1">
    <citation type="submission" date="2019-06" db="EMBL/GenBank/DDBJ databases">
        <title>Whole genome shotgun sequence of Streptomyces cacaoi subsp. cacaoi NBRC 12748.</title>
        <authorList>
            <person name="Hosoyama A."/>
            <person name="Uohara A."/>
            <person name="Ohji S."/>
            <person name="Ichikawa N."/>
        </authorList>
    </citation>
    <scope>NUCLEOTIDE SEQUENCE [LARGE SCALE GENOMIC DNA]</scope>
    <source>
        <strain evidence="7 8">NBRC 12748</strain>
    </source>
</reference>
<dbReference type="SUPFAM" id="SSF56059">
    <property type="entry name" value="Glutathione synthetase ATP-binding domain-like"/>
    <property type="match status" value="1"/>
</dbReference>
<dbReference type="InterPro" id="IPR011761">
    <property type="entry name" value="ATP-grasp"/>
</dbReference>
<dbReference type="PANTHER" id="PTHR43585">
    <property type="entry name" value="FUMIPYRROLE BIOSYNTHESIS PROTEIN C"/>
    <property type="match status" value="1"/>
</dbReference>
<keyword evidence="8" id="KW-1185">Reference proteome</keyword>
<dbReference type="InterPro" id="IPR003806">
    <property type="entry name" value="ATP-grasp_PylC-type"/>
</dbReference>
<keyword evidence="1" id="KW-0436">Ligase</keyword>
<evidence type="ECO:0000256" key="5">
    <source>
        <dbReference type="SAM" id="MobiDB-lite"/>
    </source>
</evidence>
<sequence>MSAAQRPLAVVYDHGSASAGELAVGLAASAPLVFLVRASEHSARTEQVLRQSGRTLRLTEDPEADARALARLRPRALLTFAESELRATAELAARLSLPFHTPHTAAALTDKAEQRARLHRAGLDRVRSHRVHDAAGWAAALDGLGLPVVVKPPRGQGSRAVHKVTTHGQAVALAKELLPDADGWVVEEHLEGRPGLPHGDYVSVETASTPAGTVPLAVTGKHPLVPPFRETGQFWPAALSAAEEREVCDLAVAAVRALGVTTGLCHTEIKLTPAGPRLIEVNGRLGGHLNELARRACGVDLVGWAGRLALGEELPGPLPPPRAVHFQYNSLAPVAPCTLTAVHGARAARAVDGVTGHRPYVRPGGRLPGGTGTAHLDLLWGTAADHDAMVRTLETALSRLSHEFTFDDGTVHTVHPRLTPPHPDLLCGRRPHGGPRAPEPARPPGSRGTAPSTAG</sequence>
<feature type="domain" description="ATP-grasp" evidence="6">
    <location>
        <begin position="115"/>
        <end position="310"/>
    </location>
</feature>
<dbReference type="Gene3D" id="3.30.470.20">
    <property type="entry name" value="ATP-grasp fold, B domain"/>
    <property type="match status" value="1"/>
</dbReference>
<evidence type="ECO:0000256" key="2">
    <source>
        <dbReference type="ARBA" id="ARBA00022741"/>
    </source>
</evidence>
<accession>A0A4Y3QSU5</accession>
<feature type="region of interest" description="Disordered" evidence="5">
    <location>
        <begin position="411"/>
        <end position="455"/>
    </location>
</feature>
<dbReference type="GO" id="GO:0046872">
    <property type="term" value="F:metal ion binding"/>
    <property type="evidence" value="ECO:0007669"/>
    <property type="project" value="InterPro"/>
</dbReference>
<dbReference type="InterPro" id="IPR052032">
    <property type="entry name" value="ATP-dep_AA_Ligase"/>
</dbReference>
<dbReference type="GO" id="GO:0016874">
    <property type="term" value="F:ligase activity"/>
    <property type="evidence" value="ECO:0007669"/>
    <property type="project" value="UniProtKB-KW"/>
</dbReference>
<proteinExistence type="predicted"/>
<dbReference type="EMBL" id="BJMM01000003">
    <property type="protein sequence ID" value="GEB48484.1"/>
    <property type="molecule type" value="Genomic_DNA"/>
</dbReference>
<name>A0A4Y3QSU5_STRCI</name>
<evidence type="ECO:0000256" key="4">
    <source>
        <dbReference type="PROSITE-ProRule" id="PRU00409"/>
    </source>
</evidence>
<dbReference type="PANTHER" id="PTHR43585:SF2">
    <property type="entry name" value="ATP-GRASP ENZYME FSQD"/>
    <property type="match status" value="1"/>
</dbReference>
<dbReference type="GO" id="GO:0005524">
    <property type="term" value="F:ATP binding"/>
    <property type="evidence" value="ECO:0007669"/>
    <property type="project" value="UniProtKB-UniRule"/>
</dbReference>
<keyword evidence="2 4" id="KW-0547">Nucleotide-binding</keyword>
<comment type="caution">
    <text evidence="7">The sequence shown here is derived from an EMBL/GenBank/DDBJ whole genome shotgun (WGS) entry which is preliminary data.</text>
</comment>
<protein>
    <recommendedName>
        <fullName evidence="6">ATP-grasp domain-containing protein</fullName>
    </recommendedName>
</protein>
<gene>
    <name evidence="7" type="ORF">SCA03_10350</name>
</gene>
<evidence type="ECO:0000313" key="8">
    <source>
        <dbReference type="Proteomes" id="UP000319210"/>
    </source>
</evidence>
<evidence type="ECO:0000313" key="7">
    <source>
        <dbReference type="EMBL" id="GEB48484.1"/>
    </source>
</evidence>
<evidence type="ECO:0000256" key="1">
    <source>
        <dbReference type="ARBA" id="ARBA00022598"/>
    </source>
</evidence>
<keyword evidence="3 4" id="KW-0067">ATP-binding</keyword>
<dbReference type="Pfam" id="PF02655">
    <property type="entry name" value="ATP-grasp_3"/>
    <property type="match status" value="1"/>
</dbReference>